<sequence>MSEQPVLSAKGISHTYETVDGQKIEAIEKIDLDVMDGEFVALIGTSGGGKSTFLKIISGLITPTEGSVKIKGKPVNFKENRIGYISQSDTLLPWRNIIDNVSIGLEIQGYSKEERHRISREYIEKFGLSGFENKYPKELSGGMRKRAIIIRALVMKPSIIIMDEPFGPLDVFTRETLQQEILRIWKEEKVTFLYVTHDILEAIYLASRIVVLTHRPAKIKAEFAIDTSYEGRLEDIQYLPEIVETQKKIWSVMREEVERSRIEVVK</sequence>
<evidence type="ECO:0000313" key="6">
    <source>
        <dbReference type="Proteomes" id="UP001229251"/>
    </source>
</evidence>
<dbReference type="PANTHER" id="PTHR42788:SF13">
    <property type="entry name" value="ALIPHATIC SULFONATES IMPORT ATP-BINDING PROTEIN SSUB"/>
    <property type="match status" value="1"/>
</dbReference>
<proteinExistence type="predicted"/>
<dbReference type="InterPro" id="IPR017871">
    <property type="entry name" value="ABC_transporter-like_CS"/>
</dbReference>
<dbReference type="PANTHER" id="PTHR42788">
    <property type="entry name" value="TAURINE IMPORT ATP-BINDING PROTEIN-RELATED"/>
    <property type="match status" value="1"/>
</dbReference>
<reference evidence="5" key="1">
    <citation type="submission" date="2023-05" db="EMBL/GenBank/DDBJ databases">
        <title>Cataloging the Phylogenetic Diversity of Human Bladder Bacteria.</title>
        <authorList>
            <person name="Du J."/>
        </authorList>
    </citation>
    <scope>NUCLEOTIDE SEQUENCE</scope>
    <source>
        <strain evidence="5">UMB1231</strain>
    </source>
</reference>
<dbReference type="GO" id="GO:0016887">
    <property type="term" value="F:ATP hydrolysis activity"/>
    <property type="evidence" value="ECO:0007669"/>
    <property type="project" value="InterPro"/>
</dbReference>
<name>A0AAJ1Q7P6_9LACT</name>
<dbReference type="Gene3D" id="3.40.50.300">
    <property type="entry name" value="P-loop containing nucleotide triphosphate hydrolases"/>
    <property type="match status" value="1"/>
</dbReference>
<dbReference type="RefSeq" id="WP_016648424.1">
    <property type="nucleotide sequence ID" value="NZ_JASOOE010000023.1"/>
</dbReference>
<comment type="caution">
    <text evidence="5">The sequence shown here is derived from an EMBL/GenBank/DDBJ whole genome shotgun (WGS) entry which is preliminary data.</text>
</comment>
<evidence type="ECO:0000313" key="5">
    <source>
        <dbReference type="EMBL" id="MDK7188066.1"/>
    </source>
</evidence>
<accession>A0AAJ1Q7P6</accession>
<evidence type="ECO:0000256" key="2">
    <source>
        <dbReference type="ARBA" id="ARBA00022741"/>
    </source>
</evidence>
<keyword evidence="3 5" id="KW-0067">ATP-binding</keyword>
<dbReference type="PROSITE" id="PS50893">
    <property type="entry name" value="ABC_TRANSPORTER_2"/>
    <property type="match status" value="1"/>
</dbReference>
<dbReference type="SUPFAM" id="SSF52540">
    <property type="entry name" value="P-loop containing nucleoside triphosphate hydrolases"/>
    <property type="match status" value="1"/>
</dbReference>
<evidence type="ECO:0000256" key="1">
    <source>
        <dbReference type="ARBA" id="ARBA00022448"/>
    </source>
</evidence>
<dbReference type="InterPro" id="IPR050166">
    <property type="entry name" value="ABC_transporter_ATP-bind"/>
</dbReference>
<keyword evidence="1" id="KW-0813">Transport</keyword>
<dbReference type="AlphaFoldDB" id="A0AAJ1Q7P6"/>
<dbReference type="Pfam" id="PF00005">
    <property type="entry name" value="ABC_tran"/>
    <property type="match status" value="1"/>
</dbReference>
<dbReference type="EMBL" id="JASOOE010000023">
    <property type="protein sequence ID" value="MDK7188066.1"/>
    <property type="molecule type" value="Genomic_DNA"/>
</dbReference>
<dbReference type="GO" id="GO:0005524">
    <property type="term" value="F:ATP binding"/>
    <property type="evidence" value="ECO:0007669"/>
    <property type="project" value="UniProtKB-KW"/>
</dbReference>
<protein>
    <submittedName>
        <fullName evidence="5">ABC transporter ATP-binding protein</fullName>
    </submittedName>
</protein>
<dbReference type="InterPro" id="IPR003593">
    <property type="entry name" value="AAA+_ATPase"/>
</dbReference>
<dbReference type="PROSITE" id="PS00211">
    <property type="entry name" value="ABC_TRANSPORTER_1"/>
    <property type="match status" value="1"/>
</dbReference>
<organism evidence="5 6">
    <name type="scientific">Facklamia hominis</name>
    <dbReference type="NCBI Taxonomy" id="178214"/>
    <lineage>
        <taxon>Bacteria</taxon>
        <taxon>Bacillati</taxon>
        <taxon>Bacillota</taxon>
        <taxon>Bacilli</taxon>
        <taxon>Lactobacillales</taxon>
        <taxon>Aerococcaceae</taxon>
        <taxon>Facklamia</taxon>
    </lineage>
</organism>
<evidence type="ECO:0000259" key="4">
    <source>
        <dbReference type="PROSITE" id="PS50893"/>
    </source>
</evidence>
<evidence type="ECO:0000256" key="3">
    <source>
        <dbReference type="ARBA" id="ARBA00022840"/>
    </source>
</evidence>
<dbReference type="SMART" id="SM00382">
    <property type="entry name" value="AAA"/>
    <property type="match status" value="1"/>
</dbReference>
<dbReference type="InterPro" id="IPR003439">
    <property type="entry name" value="ABC_transporter-like_ATP-bd"/>
</dbReference>
<dbReference type="Proteomes" id="UP001229251">
    <property type="component" value="Unassembled WGS sequence"/>
</dbReference>
<feature type="domain" description="ABC transporter" evidence="4">
    <location>
        <begin position="7"/>
        <end position="239"/>
    </location>
</feature>
<keyword evidence="2" id="KW-0547">Nucleotide-binding</keyword>
<gene>
    <name evidence="5" type="ORF">QP433_08795</name>
</gene>
<dbReference type="CDD" id="cd03293">
    <property type="entry name" value="ABC_NrtD_SsuB_transporters"/>
    <property type="match status" value="1"/>
</dbReference>
<dbReference type="InterPro" id="IPR027417">
    <property type="entry name" value="P-loop_NTPase"/>
</dbReference>